<dbReference type="SUPFAM" id="SSF53756">
    <property type="entry name" value="UDP-Glycosyltransferase/glycogen phosphorylase"/>
    <property type="match status" value="1"/>
</dbReference>
<sequence length="375" mass="42877">MVKVFYLVYGLTSGGIEKYSVNLYKHLDHEKYDFQFIVKKNEHEFFDDEFKNAGGQKIALGNVNDRSKIRYRLNYLIKLLSVIREDKYDIAYFNLSTPSDVFKYPLICKIFGIKRIIIHSHNSNQGSINFFTRLVNKMGRAYINKIATARFACSDKAAAWMFGKACKSYTLVNNGLEIGKYDFNRLMREKMRSKLSINDKQFIVGHVGRFVRQKNHKFLLEIFKEFLKKKPNAILLLIGVGTLMSEVKKQARILGIKDRIIFLGEKDNVNEYMQAMDVFVLPSLYEGLPISGIEAQATGLKCVFSDTISSEADITGNVIFKTLGTSPGSWAETINNCTKNAMRTSTVDKVQRAGFDIQYVTREVEATIDKLMKSK</sequence>
<dbReference type="PANTHER" id="PTHR45947">
    <property type="entry name" value="SULFOQUINOVOSYL TRANSFERASE SQD2"/>
    <property type="match status" value="1"/>
</dbReference>
<dbReference type="Gene3D" id="3.40.50.2000">
    <property type="entry name" value="Glycogen Phosphorylase B"/>
    <property type="match status" value="2"/>
</dbReference>
<dbReference type="InterPro" id="IPR050194">
    <property type="entry name" value="Glycosyltransferase_grp1"/>
</dbReference>
<feature type="domain" description="Glycosyltransferase subfamily 4-like N-terminal" evidence="2">
    <location>
        <begin position="14"/>
        <end position="161"/>
    </location>
</feature>
<evidence type="ECO:0000313" key="4">
    <source>
        <dbReference type="Proteomes" id="UP000676478"/>
    </source>
</evidence>
<evidence type="ECO:0000313" key="3">
    <source>
        <dbReference type="EMBL" id="MBS1010248.1"/>
    </source>
</evidence>
<dbReference type="Pfam" id="PF13439">
    <property type="entry name" value="Glyco_transf_4"/>
    <property type="match status" value="1"/>
</dbReference>
<reference evidence="3" key="2">
    <citation type="submission" date="2022-09" db="EMBL/GenBank/DDBJ databases">
        <title>Genome-inferred correspondence between phylogeny and metabolic traits in the wild Drosophila gut microbiome.</title>
        <authorList>
            <person name="Bueno E."/>
            <person name="Blow F."/>
            <person name="Douglas A.E."/>
        </authorList>
    </citation>
    <scope>NUCLEOTIDE SEQUENCE</scope>
    <source>
        <strain evidence="3">Dm-2019-70</strain>
    </source>
</reference>
<proteinExistence type="predicted"/>
<accession>A0A0C1PWD9</accession>
<organism evidence="3 4">
    <name type="scientific">Levilactobacillus brevis</name>
    <name type="common">Lactobacillus brevis</name>
    <dbReference type="NCBI Taxonomy" id="1580"/>
    <lineage>
        <taxon>Bacteria</taxon>
        <taxon>Bacillati</taxon>
        <taxon>Bacillota</taxon>
        <taxon>Bacilli</taxon>
        <taxon>Lactobacillales</taxon>
        <taxon>Lactobacillaceae</taxon>
        <taxon>Levilactobacillus</taxon>
    </lineage>
</organism>
<dbReference type="Pfam" id="PF00534">
    <property type="entry name" value="Glycos_transf_1"/>
    <property type="match status" value="1"/>
</dbReference>
<dbReference type="InterPro" id="IPR001296">
    <property type="entry name" value="Glyco_trans_1"/>
</dbReference>
<evidence type="ECO:0000259" key="2">
    <source>
        <dbReference type="Pfam" id="PF13439"/>
    </source>
</evidence>
<feature type="domain" description="Glycosyl transferase family 1" evidence="1">
    <location>
        <begin position="188"/>
        <end position="319"/>
    </location>
</feature>
<name>A0A0C1PWD9_LEVBR</name>
<dbReference type="EMBL" id="JAERKF010000005">
    <property type="protein sequence ID" value="MBS1010248.1"/>
    <property type="molecule type" value="Genomic_DNA"/>
</dbReference>
<dbReference type="PANTHER" id="PTHR45947:SF3">
    <property type="entry name" value="SULFOQUINOVOSYL TRANSFERASE SQD2"/>
    <property type="match status" value="1"/>
</dbReference>
<dbReference type="GO" id="GO:0016757">
    <property type="term" value="F:glycosyltransferase activity"/>
    <property type="evidence" value="ECO:0007669"/>
    <property type="project" value="InterPro"/>
</dbReference>
<dbReference type="RefSeq" id="WP_069359876.1">
    <property type="nucleotide sequence ID" value="NZ_CAKMAP010000001.1"/>
</dbReference>
<dbReference type="OrthoDB" id="9804196at2"/>
<evidence type="ECO:0000259" key="1">
    <source>
        <dbReference type="Pfam" id="PF00534"/>
    </source>
</evidence>
<protein>
    <submittedName>
        <fullName evidence="3">Glycosyltransferase</fullName>
    </submittedName>
</protein>
<comment type="caution">
    <text evidence="3">The sequence shown here is derived from an EMBL/GenBank/DDBJ whole genome shotgun (WGS) entry which is preliminary data.</text>
</comment>
<dbReference type="Proteomes" id="UP000676478">
    <property type="component" value="Unassembled WGS sequence"/>
</dbReference>
<gene>
    <name evidence="3" type="ORF">JK167_05305</name>
</gene>
<dbReference type="InterPro" id="IPR028098">
    <property type="entry name" value="Glyco_trans_4-like_N"/>
</dbReference>
<reference evidence="3" key="1">
    <citation type="submission" date="2020-12" db="EMBL/GenBank/DDBJ databases">
        <authorList>
            <person name="Mcmullen J.G."/>
        </authorList>
    </citation>
    <scope>NUCLEOTIDE SEQUENCE</scope>
    <source>
        <strain evidence="3">Dm-2019-70</strain>
    </source>
</reference>
<dbReference type="AlphaFoldDB" id="A0A0C1PWD9"/>